<feature type="compositionally biased region" description="Basic residues" evidence="2">
    <location>
        <begin position="467"/>
        <end position="479"/>
    </location>
</feature>
<feature type="compositionally biased region" description="Acidic residues" evidence="2">
    <location>
        <begin position="410"/>
        <end position="425"/>
    </location>
</feature>
<evidence type="ECO:0000256" key="2">
    <source>
        <dbReference type="SAM" id="MobiDB-lite"/>
    </source>
</evidence>
<dbReference type="Proteomes" id="UP000298663">
    <property type="component" value="Unassembled WGS sequence"/>
</dbReference>
<comment type="caution">
    <text evidence="4">The sequence shown here is derived from an EMBL/GenBank/DDBJ whole genome shotgun (WGS) entry which is preliminary data.</text>
</comment>
<gene>
    <name evidence="4" type="ORF">L596_024966</name>
</gene>
<name>A0A4U5M6E5_STECR</name>
<dbReference type="Pfam" id="PF10505">
    <property type="entry name" value="NARG2_C"/>
    <property type="match status" value="1"/>
</dbReference>
<dbReference type="STRING" id="34508.A0A4U5M6E5"/>
<reference evidence="4 5" key="1">
    <citation type="journal article" date="2015" name="Genome Biol.">
        <title>Comparative genomics of Steinernema reveals deeply conserved gene regulatory networks.</title>
        <authorList>
            <person name="Dillman A.R."/>
            <person name="Macchietto M."/>
            <person name="Porter C.F."/>
            <person name="Rogers A."/>
            <person name="Williams B."/>
            <person name="Antoshechkin I."/>
            <person name="Lee M.M."/>
            <person name="Goodwin Z."/>
            <person name="Lu X."/>
            <person name="Lewis E.E."/>
            <person name="Goodrich-Blair H."/>
            <person name="Stock S.P."/>
            <person name="Adams B.J."/>
            <person name="Sternberg P.W."/>
            <person name="Mortazavi A."/>
        </authorList>
    </citation>
    <scope>NUCLEOTIDE SEQUENCE [LARGE SCALE GENOMIC DNA]</scope>
    <source>
        <strain evidence="4 5">ALL</strain>
    </source>
</reference>
<dbReference type="InterPro" id="IPR019535">
    <property type="entry name" value="ICE2_C"/>
</dbReference>
<feature type="region of interest" description="Disordered" evidence="2">
    <location>
        <begin position="410"/>
        <end position="447"/>
    </location>
</feature>
<dbReference type="GO" id="GO:0008023">
    <property type="term" value="C:transcription elongation factor complex"/>
    <property type="evidence" value="ECO:0007669"/>
    <property type="project" value="InterPro"/>
</dbReference>
<dbReference type="OrthoDB" id="5874790at2759"/>
<evidence type="ECO:0000256" key="1">
    <source>
        <dbReference type="SAM" id="Coils"/>
    </source>
</evidence>
<feature type="coiled-coil region" evidence="1">
    <location>
        <begin position="104"/>
        <end position="138"/>
    </location>
</feature>
<feature type="domain" description="Little elongation complex subunit 2 C-terminal" evidence="3">
    <location>
        <begin position="472"/>
        <end position="678"/>
    </location>
</feature>
<sequence>MDEDINFCPLSLPKPTLEQLENHVWFNCGPCSRRKVEEKTGGKEMIFPRGTPEWAEPKKEVKKEEPDQKKPKFQKRERPQKKEEWQKETHEIIRDKMKNLGMTKREAQLDLVREKREAAQLKKSLESTEETQDKLKLQRSQMAWVPLNHFQVPGKQLSVFNHADHKRYVAIISNNANLVKKQRFQNNQIEIEEMDKALKPERDLFNQCVHDVFSKAKKSPYLHMDYEAKKLMKERCWERIAYLHEKYSKEAVGEVAWPHAVREAVMFYPKTIEVLEPGRLRQLKIPDVRRKATFKQLYADVEAMFPVQTEPKANRIENDPLIEEFVADKNVRIAADAGTLRRLFIGKALTFDEELLYPVTVKRVFTQGRLENVAVIGKPVCTNLCNNATLLRRYTKLLIKDNLGYLKDTLEDEPVKEEPVEEEPVEEPKEPVPEPSKPNPVSKNVPRSAFDDILDSMIEETSELPKRKPKEPKKQARTKKMYSIVSFREDQSSQIIVRSNNDGMEGDQSISWSHKMEYVPHIGAEQMRAEEWLWMFATNVFKPASQHLQMRVHYQEKDCLQIKRIGGPVECYHSGDVDMKCLIGERSTRIANLIDEIGRLHSGDYLLQEVDETMLILPQYHGDDDDPESVLLRETLQPTFGAIPNKIPPFHECFNGVDIHLNLVWHLVLGRIPGSLPPNDYFKNRRDNDGEKPQRQQWTGRRGRKRNFNDSQGSESSQGYTNSCAPGSSKQEPIDDDLFGPGDLMIDTGEDPSSSEPPVKKPNIQLNQKPKHPATTPTLQDAEEDEPEA</sequence>
<evidence type="ECO:0000313" key="5">
    <source>
        <dbReference type="Proteomes" id="UP000298663"/>
    </source>
</evidence>
<proteinExistence type="predicted"/>
<accession>A0A4U5M6E5</accession>
<reference evidence="4 5" key="2">
    <citation type="journal article" date="2019" name="G3 (Bethesda)">
        <title>Hybrid Assembly of the Genome of the Entomopathogenic Nematode Steinernema carpocapsae Identifies the X-Chromosome.</title>
        <authorList>
            <person name="Serra L."/>
            <person name="Macchietto M."/>
            <person name="Macias-Munoz A."/>
            <person name="McGill C.J."/>
            <person name="Rodriguez I.M."/>
            <person name="Rodriguez B."/>
            <person name="Murad R."/>
            <person name="Mortazavi A."/>
        </authorList>
    </citation>
    <scope>NUCLEOTIDE SEQUENCE [LARGE SCALE GENOMIC DNA]</scope>
    <source>
        <strain evidence="4 5">ALL</strain>
    </source>
</reference>
<dbReference type="EMBL" id="AZBU02000009">
    <property type="protein sequence ID" value="TKR64437.1"/>
    <property type="molecule type" value="Genomic_DNA"/>
</dbReference>
<organism evidence="4 5">
    <name type="scientific">Steinernema carpocapsae</name>
    <name type="common">Entomopathogenic nematode</name>
    <dbReference type="NCBI Taxonomy" id="34508"/>
    <lineage>
        <taxon>Eukaryota</taxon>
        <taxon>Metazoa</taxon>
        <taxon>Ecdysozoa</taxon>
        <taxon>Nematoda</taxon>
        <taxon>Chromadorea</taxon>
        <taxon>Rhabditida</taxon>
        <taxon>Tylenchina</taxon>
        <taxon>Panagrolaimomorpha</taxon>
        <taxon>Strongyloidoidea</taxon>
        <taxon>Steinernematidae</taxon>
        <taxon>Steinernema</taxon>
    </lineage>
</organism>
<keyword evidence="1" id="KW-0175">Coiled coil</keyword>
<feature type="region of interest" description="Disordered" evidence="2">
    <location>
        <begin position="677"/>
        <end position="789"/>
    </location>
</feature>
<evidence type="ECO:0000259" key="3">
    <source>
        <dbReference type="Pfam" id="PF10505"/>
    </source>
</evidence>
<keyword evidence="5" id="KW-1185">Reference proteome</keyword>
<protein>
    <recommendedName>
        <fullName evidence="3">Little elongation complex subunit 2 C-terminal domain-containing protein</fullName>
    </recommendedName>
</protein>
<feature type="compositionally biased region" description="Polar residues" evidence="2">
    <location>
        <begin position="709"/>
        <end position="731"/>
    </location>
</feature>
<dbReference type="AlphaFoldDB" id="A0A4U5M6E5"/>
<feature type="region of interest" description="Disordered" evidence="2">
    <location>
        <begin position="459"/>
        <end position="479"/>
    </location>
</feature>
<feature type="compositionally biased region" description="Basic and acidic residues" evidence="2">
    <location>
        <begin position="682"/>
        <end position="694"/>
    </location>
</feature>
<feature type="region of interest" description="Disordered" evidence="2">
    <location>
        <begin position="38"/>
        <end position="89"/>
    </location>
</feature>
<feature type="compositionally biased region" description="Basic and acidic residues" evidence="2">
    <location>
        <begin position="55"/>
        <end position="89"/>
    </location>
</feature>
<evidence type="ECO:0000313" key="4">
    <source>
        <dbReference type="EMBL" id="TKR64437.1"/>
    </source>
</evidence>